<dbReference type="SUPFAM" id="SSF53187">
    <property type="entry name" value="Zn-dependent exopeptidases"/>
    <property type="match status" value="1"/>
</dbReference>
<evidence type="ECO:0000259" key="4">
    <source>
        <dbReference type="Pfam" id="PF04389"/>
    </source>
</evidence>
<dbReference type="Pfam" id="PF04389">
    <property type="entry name" value="Peptidase_M28"/>
    <property type="match status" value="1"/>
</dbReference>
<dbReference type="AlphaFoldDB" id="A0AAJ0DKD6"/>
<dbReference type="CDD" id="cd02121">
    <property type="entry name" value="PA_GCPII_like"/>
    <property type="match status" value="1"/>
</dbReference>
<dbReference type="SUPFAM" id="SSF52025">
    <property type="entry name" value="PA domain"/>
    <property type="match status" value="1"/>
</dbReference>
<gene>
    <name evidence="5" type="ORF">LTR09_007162</name>
</gene>
<dbReference type="PANTHER" id="PTHR10404:SF46">
    <property type="entry name" value="VACUOLAR PROTEIN SORTING-ASSOCIATED PROTEIN 70"/>
    <property type="match status" value="1"/>
</dbReference>
<dbReference type="Proteomes" id="UP001271007">
    <property type="component" value="Unassembled WGS sequence"/>
</dbReference>
<feature type="signal peptide" evidence="2">
    <location>
        <begin position="1"/>
        <end position="17"/>
    </location>
</feature>
<dbReference type="Pfam" id="PF04253">
    <property type="entry name" value="TFR_dimer"/>
    <property type="match status" value="1"/>
</dbReference>
<reference evidence="5" key="1">
    <citation type="submission" date="2023-04" db="EMBL/GenBank/DDBJ databases">
        <title>Black Yeasts Isolated from many extreme environments.</title>
        <authorList>
            <person name="Coleine C."/>
            <person name="Stajich J.E."/>
            <person name="Selbmann L."/>
        </authorList>
    </citation>
    <scope>NUCLEOTIDE SEQUENCE</scope>
    <source>
        <strain evidence="5">CCFEE 5312</strain>
    </source>
</reference>
<keyword evidence="6" id="KW-1185">Reference proteome</keyword>
<evidence type="ECO:0000313" key="6">
    <source>
        <dbReference type="Proteomes" id="UP001271007"/>
    </source>
</evidence>
<feature type="chain" id="PRO_5042469267" description="Glutamate carboxypeptidase" evidence="2">
    <location>
        <begin position="18"/>
        <end position="716"/>
    </location>
</feature>
<name>A0AAJ0DKD6_9PEZI</name>
<organism evidence="5 6">
    <name type="scientific">Extremus antarcticus</name>
    <dbReference type="NCBI Taxonomy" id="702011"/>
    <lineage>
        <taxon>Eukaryota</taxon>
        <taxon>Fungi</taxon>
        <taxon>Dikarya</taxon>
        <taxon>Ascomycota</taxon>
        <taxon>Pezizomycotina</taxon>
        <taxon>Dothideomycetes</taxon>
        <taxon>Dothideomycetidae</taxon>
        <taxon>Mycosphaerellales</taxon>
        <taxon>Extremaceae</taxon>
        <taxon>Extremus</taxon>
    </lineage>
</organism>
<evidence type="ECO:0000256" key="2">
    <source>
        <dbReference type="SAM" id="SignalP"/>
    </source>
</evidence>
<dbReference type="FunFam" id="3.50.30.30:FF:000008">
    <property type="entry name" value="Glutamate carboxypeptidase 2"/>
    <property type="match status" value="1"/>
</dbReference>
<evidence type="ECO:0000259" key="3">
    <source>
        <dbReference type="Pfam" id="PF04253"/>
    </source>
</evidence>
<dbReference type="EMBL" id="JAWDJX010000024">
    <property type="protein sequence ID" value="KAK3051862.1"/>
    <property type="molecule type" value="Genomic_DNA"/>
</dbReference>
<evidence type="ECO:0008006" key="7">
    <source>
        <dbReference type="Google" id="ProtNLM"/>
    </source>
</evidence>
<comment type="caution">
    <text evidence="5">The sequence shown here is derived from an EMBL/GenBank/DDBJ whole genome shotgun (WGS) entry which is preliminary data.</text>
</comment>
<dbReference type="InterPro" id="IPR007365">
    <property type="entry name" value="TFR-like_dimer_dom"/>
</dbReference>
<proteinExistence type="inferred from homology"/>
<dbReference type="CDD" id="cd08022">
    <property type="entry name" value="M28_PSMA_like"/>
    <property type="match status" value="1"/>
</dbReference>
<feature type="domain" description="Peptidase M28" evidence="4">
    <location>
        <begin position="351"/>
        <end position="539"/>
    </location>
</feature>
<evidence type="ECO:0000256" key="1">
    <source>
        <dbReference type="ARBA" id="ARBA00005634"/>
    </source>
</evidence>
<dbReference type="Gene3D" id="3.40.630.10">
    <property type="entry name" value="Zn peptidases"/>
    <property type="match status" value="1"/>
</dbReference>
<sequence length="716" mass="78263">MKKSLLLAALLTTGLDACQRKRHFHNQDGHAKRSLTPRAPLSADESLIIDSFDANSIDEWSYYYTHGLHLAGKNRSQAQWTADRWSEAGFNTRLDTYNVFLDYPINKSMSLTYPNGSVYQPSLEEDVLPEDPTTEYPNRTPTFHGYSFSGAASGQLVYVGLGQQADFERLLDLGVPLEGKIAIARYGGPFRGLKVKNSEAYGMLGTIILIVSYIIHSSQFTDPADDGNITVANGYAAYPDGPARNPTSVQRGSVQFLSTYPGDPTTPGYPSIGNPVRSDKSVVVPGIPSIPISYQDAQPILQALDGFGTPGIDVGRDDWVGALNATYSTGPSEAVIDMSNYMEDHYTDLWNAIGVMNGTNSDETIVIGNHRDAWIIGGAADPNSGTAIIVELGKVFGKLLQSGWQPKRNIVLCSWDGEEYGLVGSTEWVEEYIPWLSDTAMSYLNIDVGTSGPHPSISATPELHQVAIEQMHKVMWESLEGNKTMYDVWLEDTDGVVGVLGSGSDYTSFVHKGIGAIDMGSDQGPNDPIYHYHSNYDSYHWMANFGDPGFLTHKNMGQYLALLAYNLISEDFVPLRPMNYATQMDLYYTLLRETIANASANVDTEELRDAINTFSTQAVQAEKLHVQAAMSGDAALMKVVNGKYRDFSRGFTSQGGLPGREFYQHVVFAPGIDTGYAPVIFPGITEAVEAGNFSLAEEWVGKTARGILVAGDILKT</sequence>
<dbReference type="Gene3D" id="3.50.30.30">
    <property type="match status" value="1"/>
</dbReference>
<dbReference type="InterPro" id="IPR007484">
    <property type="entry name" value="Peptidase_M28"/>
</dbReference>
<dbReference type="InterPro" id="IPR039373">
    <property type="entry name" value="Peptidase_M28B"/>
</dbReference>
<dbReference type="PANTHER" id="PTHR10404">
    <property type="entry name" value="N-ACETYLATED-ALPHA-LINKED ACIDIC DIPEPTIDASE"/>
    <property type="match status" value="1"/>
</dbReference>
<dbReference type="InterPro" id="IPR046450">
    <property type="entry name" value="PA_dom_sf"/>
</dbReference>
<dbReference type="Gene3D" id="1.20.930.40">
    <property type="entry name" value="Transferrin receptor-like, dimerisation domain"/>
    <property type="match status" value="1"/>
</dbReference>
<accession>A0AAJ0DKD6</accession>
<dbReference type="FunFam" id="3.40.630.10:FF:000101">
    <property type="entry name" value="N-acetylated alpha-linked acidic dipeptidase like 1"/>
    <property type="match status" value="1"/>
</dbReference>
<dbReference type="InterPro" id="IPR036757">
    <property type="entry name" value="TFR-like_dimer_dom_sf"/>
</dbReference>
<feature type="domain" description="Transferrin receptor-like dimerisation" evidence="3">
    <location>
        <begin position="602"/>
        <end position="715"/>
    </location>
</feature>
<protein>
    <recommendedName>
        <fullName evidence="7">Glutamate carboxypeptidase</fullName>
    </recommendedName>
</protein>
<keyword evidence="2" id="KW-0732">Signal</keyword>
<dbReference type="GO" id="GO:0004180">
    <property type="term" value="F:carboxypeptidase activity"/>
    <property type="evidence" value="ECO:0007669"/>
    <property type="project" value="TreeGrafter"/>
</dbReference>
<dbReference type="SUPFAM" id="SSF47672">
    <property type="entry name" value="Transferrin receptor-like dimerisation domain"/>
    <property type="match status" value="1"/>
</dbReference>
<evidence type="ECO:0000313" key="5">
    <source>
        <dbReference type="EMBL" id="KAK3051862.1"/>
    </source>
</evidence>
<comment type="similarity">
    <text evidence="1">Belongs to the peptidase M28 family. M28B subfamily.</text>
</comment>